<feature type="compositionally biased region" description="Low complexity" evidence="9">
    <location>
        <begin position="623"/>
        <end position="633"/>
    </location>
</feature>
<dbReference type="EMBL" id="KZ819664">
    <property type="protein sequence ID" value="PWN28717.1"/>
    <property type="molecule type" value="Genomic_DNA"/>
</dbReference>
<keyword evidence="3 8" id="KW-0808">Transferase</keyword>
<dbReference type="Pfam" id="PF00069">
    <property type="entry name" value="Pkinase"/>
    <property type="match status" value="2"/>
</dbReference>
<dbReference type="PROSITE" id="PS01351">
    <property type="entry name" value="MAPK"/>
    <property type="match status" value="1"/>
</dbReference>
<evidence type="ECO:0000259" key="10">
    <source>
        <dbReference type="PROSITE" id="PS50011"/>
    </source>
</evidence>
<feature type="compositionally biased region" description="Basic and acidic residues" evidence="9">
    <location>
        <begin position="765"/>
        <end position="777"/>
    </location>
</feature>
<sequence>MDINHEKAAATADQPVAESSSAPHRVATPPAKTTPPRRSSATRVNNSNEATSLSSQPSAPAPAVPLSATASSCTSASVASAAQVQQVGQRQGMRSRSRTTRKASNASSTNPPPNLPRHNSEDHPLSAHKLAAKGYHSFSCLGVPFHVPKRYTFLRELGIGAYGCVALARDEELDTNVAIKKVTRVFERDVLARRALREVAVLRHMLKNQNCTALIDFDTTFIDFSEIYLVLSASEADLSQIIRSGQALSDAHLQYFAAQLLRGVRHMHAANIIHRDLKPGNLLVNADCALFICDFGLARAFAGPATEEEESSKVADAPQVDGPSSSSATSIPPKTLPPIRTSRLDFPGGPLTEYVSTRWYRAPEIMLGFREGYGTEIDMWSVGCILAELASGKPLFDGKDYVDQIARIHSVLGPPSQSVIDRISSERARVYVESLPKQAPVPLSKILKRASPGLLDLLDKLLAWDPRERLSAADALKHPWLSAYHGIIEQWERPEPFSKFAEVELINSLQEFKGALQKEADEVKGEYEALFGESGEDGDESTADSAATADGDADGEEEGEGPDNDVGSSRRHSFDDSSVGSRAFASTASQDYQSAKTTPSKSNGSNAGGGMDSLRPGLPSEASSGSSSGGSSSDLSRVKRNSHGLGALSSPDPYSTDTGTAPSPITPSGESALGEHMGGRAFPSGPTKSSIAMTPAGGTPNQETPSSVAADDTVVASSAPPATTQAVRGPRQTLNSISVGGGPDDPAAQQPRYRRRAISNAPRPQEGEERQASKDRVGMPPRTPSVENAPTRSASLRLLPDSARHKPRGSVDSTTSSAVQHLDLEGVASQFPPDRDDVVLTPQKPSPDFRRYTTDLIPRPRFEQGAFGSPALDAGDDFAKQLRRRSSGASSKSGTGHHTDLAALRMEAGTKGEAVLSSSAAEVRTPGGSRSSSSRASSGSTLLGGLDGKETPASDGQATAHQSSDKKGSTTAAPSSLLGAPSSVINAATSALSHLVPGVGAGGGDGDKGKDEEKK</sequence>
<feature type="compositionally biased region" description="Acidic residues" evidence="9">
    <location>
        <begin position="551"/>
        <end position="563"/>
    </location>
</feature>
<evidence type="ECO:0000256" key="6">
    <source>
        <dbReference type="ARBA" id="ARBA00022840"/>
    </source>
</evidence>
<feature type="compositionally biased region" description="Basic and acidic residues" evidence="9">
    <location>
        <begin position="847"/>
        <end position="862"/>
    </location>
</feature>
<feature type="region of interest" description="Disordered" evidence="9">
    <location>
        <begin position="84"/>
        <end position="123"/>
    </location>
</feature>
<evidence type="ECO:0000256" key="5">
    <source>
        <dbReference type="ARBA" id="ARBA00022777"/>
    </source>
</evidence>
<dbReference type="PROSITE" id="PS50011">
    <property type="entry name" value="PROTEIN_KINASE_DOM"/>
    <property type="match status" value="1"/>
</dbReference>
<feature type="compositionally biased region" description="Low complexity" evidence="9">
    <location>
        <begin position="927"/>
        <end position="944"/>
    </location>
</feature>
<dbReference type="PANTHER" id="PTHR24055">
    <property type="entry name" value="MITOGEN-ACTIVATED PROTEIN KINASE"/>
    <property type="match status" value="1"/>
</dbReference>
<dbReference type="InterPro" id="IPR050117">
    <property type="entry name" value="MAPK"/>
</dbReference>
<feature type="compositionally biased region" description="Polar residues" evidence="9">
    <location>
        <begin position="576"/>
        <end position="605"/>
    </location>
</feature>
<proteinExistence type="inferred from homology"/>
<dbReference type="AlphaFoldDB" id="A0A316UTU5"/>
<feature type="domain" description="Protein kinase" evidence="10">
    <location>
        <begin position="151"/>
        <end position="481"/>
    </location>
</feature>
<comment type="activity regulation">
    <text evidence="8">Activated by threonine and tyrosine phosphorylation.</text>
</comment>
<evidence type="ECO:0000256" key="8">
    <source>
        <dbReference type="RuleBase" id="RU361165"/>
    </source>
</evidence>
<feature type="region of interest" description="Disordered" evidence="9">
    <location>
        <begin position="532"/>
        <end position="978"/>
    </location>
</feature>
<dbReference type="InterPro" id="IPR017441">
    <property type="entry name" value="Protein_kinase_ATP_BS"/>
</dbReference>
<dbReference type="RefSeq" id="XP_025363329.1">
    <property type="nucleotide sequence ID" value="XM_025503356.1"/>
</dbReference>
<dbReference type="EC" id="2.7.11.24" evidence="1 8"/>
<dbReference type="InterPro" id="IPR000719">
    <property type="entry name" value="Prot_kinase_dom"/>
</dbReference>
<feature type="region of interest" description="Disordered" evidence="9">
    <location>
        <begin position="308"/>
        <end position="336"/>
    </location>
</feature>
<evidence type="ECO:0000256" key="2">
    <source>
        <dbReference type="ARBA" id="ARBA00022527"/>
    </source>
</evidence>
<feature type="compositionally biased region" description="Low complexity" evidence="9">
    <location>
        <begin position="27"/>
        <end position="36"/>
    </location>
</feature>
<keyword evidence="12" id="KW-1185">Reference proteome</keyword>
<dbReference type="GO" id="GO:0005524">
    <property type="term" value="F:ATP binding"/>
    <property type="evidence" value="ECO:0007669"/>
    <property type="project" value="UniProtKB-UniRule"/>
</dbReference>
<dbReference type="CDD" id="cd07834">
    <property type="entry name" value="STKc_MAPK"/>
    <property type="match status" value="1"/>
</dbReference>
<gene>
    <name evidence="11" type="ORF">BDZ90DRAFT_128986</name>
</gene>
<evidence type="ECO:0000313" key="11">
    <source>
        <dbReference type="EMBL" id="PWN28717.1"/>
    </source>
</evidence>
<feature type="compositionally biased region" description="Low complexity" evidence="9">
    <location>
        <begin position="706"/>
        <end position="719"/>
    </location>
</feature>
<dbReference type="STRING" id="1569628.A0A316UTU5"/>
<evidence type="ECO:0000256" key="9">
    <source>
        <dbReference type="SAM" id="MobiDB-lite"/>
    </source>
</evidence>
<comment type="similarity">
    <text evidence="8">Belongs to the protein kinase superfamily. Ser/Thr protein kinase family. MAP kinase subfamily.</text>
</comment>
<dbReference type="SMART" id="SM00220">
    <property type="entry name" value="S_TKc"/>
    <property type="match status" value="1"/>
</dbReference>
<reference evidence="11 12" key="1">
    <citation type="journal article" date="2018" name="Mol. Biol. Evol.">
        <title>Broad Genomic Sampling Reveals a Smut Pathogenic Ancestry of the Fungal Clade Ustilaginomycotina.</title>
        <authorList>
            <person name="Kijpornyongpan T."/>
            <person name="Mondo S.J."/>
            <person name="Barry K."/>
            <person name="Sandor L."/>
            <person name="Lee J."/>
            <person name="Lipzen A."/>
            <person name="Pangilinan J."/>
            <person name="LaButti K."/>
            <person name="Hainaut M."/>
            <person name="Henrissat B."/>
            <person name="Grigoriev I.V."/>
            <person name="Spatafora J.W."/>
            <person name="Aime M.C."/>
        </authorList>
    </citation>
    <scope>NUCLEOTIDE SEQUENCE [LARGE SCALE GENOMIC DNA]</scope>
    <source>
        <strain evidence="11 12">MCA 5214</strain>
    </source>
</reference>
<comment type="cofactor">
    <cofactor evidence="8">
        <name>Mg(2+)</name>
        <dbReference type="ChEBI" id="CHEBI:18420"/>
    </cofactor>
</comment>
<dbReference type="InterPro" id="IPR011009">
    <property type="entry name" value="Kinase-like_dom_sf"/>
</dbReference>
<dbReference type="PROSITE" id="PS00108">
    <property type="entry name" value="PROTEIN_KINASE_ST"/>
    <property type="match status" value="1"/>
</dbReference>
<feature type="region of interest" description="Disordered" evidence="9">
    <location>
        <begin position="994"/>
        <end position="1015"/>
    </location>
</feature>
<dbReference type="GeneID" id="37025179"/>
<keyword evidence="4 7" id="KW-0547">Nucleotide-binding</keyword>
<dbReference type="InterPro" id="IPR008271">
    <property type="entry name" value="Ser/Thr_kinase_AS"/>
</dbReference>
<feature type="binding site" evidence="7">
    <location>
        <position position="181"/>
    </location>
    <ligand>
        <name>ATP</name>
        <dbReference type="ChEBI" id="CHEBI:30616"/>
    </ligand>
</feature>
<comment type="catalytic activity">
    <reaction evidence="8">
        <text>L-threonyl-[protein] + ATP = O-phospho-L-threonyl-[protein] + ADP + H(+)</text>
        <dbReference type="Rhea" id="RHEA:46608"/>
        <dbReference type="Rhea" id="RHEA-COMP:11060"/>
        <dbReference type="Rhea" id="RHEA-COMP:11605"/>
        <dbReference type="ChEBI" id="CHEBI:15378"/>
        <dbReference type="ChEBI" id="CHEBI:30013"/>
        <dbReference type="ChEBI" id="CHEBI:30616"/>
        <dbReference type="ChEBI" id="CHEBI:61977"/>
        <dbReference type="ChEBI" id="CHEBI:456216"/>
        <dbReference type="EC" id="2.7.11.24"/>
    </reaction>
</comment>
<evidence type="ECO:0000256" key="1">
    <source>
        <dbReference type="ARBA" id="ARBA00012411"/>
    </source>
</evidence>
<dbReference type="SUPFAM" id="SSF56112">
    <property type="entry name" value="Protein kinase-like (PK-like)"/>
    <property type="match status" value="1"/>
</dbReference>
<protein>
    <recommendedName>
        <fullName evidence="1 8">Mitogen-activated protein kinase</fullName>
        <ecNumber evidence="1 8">2.7.11.24</ecNumber>
    </recommendedName>
</protein>
<feature type="compositionally biased region" description="Low complexity" evidence="9">
    <location>
        <begin position="887"/>
        <end position="896"/>
    </location>
</feature>
<feature type="compositionally biased region" description="Basic and acidic residues" evidence="9">
    <location>
        <begin position="1005"/>
        <end position="1015"/>
    </location>
</feature>
<evidence type="ECO:0000256" key="4">
    <source>
        <dbReference type="ARBA" id="ARBA00022741"/>
    </source>
</evidence>
<feature type="compositionally biased region" description="Polar residues" evidence="9">
    <location>
        <begin position="322"/>
        <end position="332"/>
    </location>
</feature>
<name>A0A316UTU5_9BASI</name>
<keyword evidence="6 7" id="KW-0067">ATP-binding</keyword>
<evidence type="ECO:0000256" key="3">
    <source>
        <dbReference type="ARBA" id="ARBA00022679"/>
    </source>
</evidence>
<dbReference type="OrthoDB" id="192887at2759"/>
<evidence type="ECO:0000313" key="12">
    <source>
        <dbReference type="Proteomes" id="UP000245884"/>
    </source>
</evidence>
<feature type="compositionally biased region" description="Polar residues" evidence="9">
    <location>
        <begin position="652"/>
        <end position="669"/>
    </location>
</feature>
<dbReference type="Gene3D" id="1.10.510.10">
    <property type="entry name" value="Transferase(Phosphotransferase) domain 1"/>
    <property type="match status" value="2"/>
</dbReference>
<feature type="compositionally biased region" description="Polar residues" evidence="9">
    <location>
        <begin position="37"/>
        <end position="49"/>
    </location>
</feature>
<keyword evidence="8" id="KW-0460">Magnesium</keyword>
<dbReference type="GO" id="GO:0004707">
    <property type="term" value="F:MAP kinase activity"/>
    <property type="evidence" value="ECO:0007669"/>
    <property type="project" value="UniProtKB-EC"/>
</dbReference>
<dbReference type="Proteomes" id="UP000245884">
    <property type="component" value="Unassembled WGS sequence"/>
</dbReference>
<accession>A0A316UTU5</accession>
<evidence type="ECO:0000256" key="7">
    <source>
        <dbReference type="PROSITE-ProRule" id="PRU10141"/>
    </source>
</evidence>
<organism evidence="11 12">
    <name type="scientific">Jaminaea rosea</name>
    <dbReference type="NCBI Taxonomy" id="1569628"/>
    <lineage>
        <taxon>Eukaryota</taxon>
        <taxon>Fungi</taxon>
        <taxon>Dikarya</taxon>
        <taxon>Basidiomycota</taxon>
        <taxon>Ustilaginomycotina</taxon>
        <taxon>Exobasidiomycetes</taxon>
        <taxon>Microstromatales</taxon>
        <taxon>Microstromatales incertae sedis</taxon>
        <taxon>Jaminaea</taxon>
    </lineage>
</organism>
<dbReference type="Gene3D" id="3.30.200.20">
    <property type="entry name" value="Phosphorylase Kinase, domain 1"/>
    <property type="match status" value="1"/>
</dbReference>
<dbReference type="PROSITE" id="PS00107">
    <property type="entry name" value="PROTEIN_KINASE_ATP"/>
    <property type="match status" value="1"/>
</dbReference>
<feature type="region of interest" description="Disordered" evidence="9">
    <location>
        <begin position="1"/>
        <end position="66"/>
    </location>
</feature>
<keyword evidence="5 8" id="KW-0418">Kinase</keyword>
<feature type="compositionally biased region" description="Polar residues" evidence="9">
    <location>
        <begin position="720"/>
        <end position="738"/>
    </location>
</feature>
<feature type="compositionally biased region" description="Polar residues" evidence="9">
    <location>
        <begin position="785"/>
        <end position="794"/>
    </location>
</feature>
<dbReference type="InterPro" id="IPR003527">
    <property type="entry name" value="MAP_kinase_CS"/>
</dbReference>
<keyword evidence="2 8" id="KW-0723">Serine/threonine-protein kinase</keyword>